<dbReference type="InterPro" id="IPR036291">
    <property type="entry name" value="NAD(P)-bd_dom_sf"/>
</dbReference>
<evidence type="ECO:0000313" key="3">
    <source>
        <dbReference type="EMBL" id="NGY60021.1"/>
    </source>
</evidence>
<evidence type="ECO:0000256" key="2">
    <source>
        <dbReference type="ARBA" id="ARBA00023002"/>
    </source>
</evidence>
<dbReference type="EMBL" id="JAAMPJ010000003">
    <property type="protein sequence ID" value="NGY60021.1"/>
    <property type="molecule type" value="Genomic_DNA"/>
</dbReference>
<dbReference type="PRINTS" id="PR00081">
    <property type="entry name" value="GDHRDH"/>
</dbReference>
<evidence type="ECO:0000256" key="1">
    <source>
        <dbReference type="ARBA" id="ARBA00006484"/>
    </source>
</evidence>
<dbReference type="CDD" id="cd05233">
    <property type="entry name" value="SDR_c"/>
    <property type="match status" value="1"/>
</dbReference>
<evidence type="ECO:0000313" key="4">
    <source>
        <dbReference type="Proteomes" id="UP000481360"/>
    </source>
</evidence>
<gene>
    <name evidence="3" type="ORF">G7043_13920</name>
</gene>
<reference evidence="3 4" key="1">
    <citation type="submission" date="2020-03" db="EMBL/GenBank/DDBJ databases">
        <title>Isolation and identification of active actinomycetes.</title>
        <authorList>
            <person name="Sun X."/>
        </authorList>
    </citation>
    <scope>NUCLEOTIDE SEQUENCE [LARGE SCALE GENOMIC DNA]</scope>
    <source>
        <strain evidence="3 4">NEAU-D13</strain>
    </source>
</reference>
<keyword evidence="4" id="KW-1185">Reference proteome</keyword>
<comment type="caution">
    <text evidence="3">The sequence shown here is derived from an EMBL/GenBank/DDBJ whole genome shotgun (WGS) entry which is preliminary data.</text>
</comment>
<dbReference type="AlphaFoldDB" id="A0A7C9VV80"/>
<sequence>MSSKVAIVTGASQGIGAALVPAYRKLGYSVVAVSRSIDSSNDPEVLTIRADLSKPGEGARVVEETLARFGRVDSLVNNAGIFVAKPFTEYTDEDFAAVTGTNLVGFFDITRAAVAAMDTTGGHVVNVSTSLVDHALSAVPAALAVLTKGGLNAVTKSLAIEYAARNIRFNTVALGIVRTPMHAPETHDALAGLHPVGRIGEIDEVVDAITFLEQAGFVTGEILHVDGGQSAGH</sequence>
<dbReference type="SUPFAM" id="SSF51735">
    <property type="entry name" value="NAD(P)-binding Rossmann-fold domains"/>
    <property type="match status" value="1"/>
</dbReference>
<comment type="similarity">
    <text evidence="1">Belongs to the short-chain dehydrogenases/reductases (SDR) family.</text>
</comment>
<dbReference type="Proteomes" id="UP000481360">
    <property type="component" value="Unassembled WGS sequence"/>
</dbReference>
<dbReference type="PANTHER" id="PTHR43639:SF1">
    <property type="entry name" value="SHORT-CHAIN DEHYDROGENASE_REDUCTASE FAMILY PROTEIN"/>
    <property type="match status" value="1"/>
</dbReference>
<accession>A0A7C9VV80</accession>
<dbReference type="PANTHER" id="PTHR43639">
    <property type="entry name" value="OXIDOREDUCTASE, SHORT-CHAIN DEHYDROGENASE/REDUCTASE FAMILY (AFU_ORTHOLOGUE AFUA_5G02870)"/>
    <property type="match status" value="1"/>
</dbReference>
<dbReference type="Gene3D" id="3.40.50.720">
    <property type="entry name" value="NAD(P)-binding Rossmann-like Domain"/>
    <property type="match status" value="1"/>
</dbReference>
<name>A0A7C9VV80_9PSEU</name>
<proteinExistence type="inferred from homology"/>
<protein>
    <submittedName>
        <fullName evidence="3">SDR family oxidoreductase</fullName>
    </submittedName>
</protein>
<dbReference type="PRINTS" id="PR00080">
    <property type="entry name" value="SDRFAMILY"/>
</dbReference>
<dbReference type="GO" id="GO:0016491">
    <property type="term" value="F:oxidoreductase activity"/>
    <property type="evidence" value="ECO:0007669"/>
    <property type="project" value="UniProtKB-KW"/>
</dbReference>
<keyword evidence="2" id="KW-0560">Oxidoreductase</keyword>
<dbReference type="FunFam" id="3.40.50.720:FF:000084">
    <property type="entry name" value="Short-chain dehydrogenase reductase"/>
    <property type="match status" value="1"/>
</dbReference>
<organism evidence="3 4">
    <name type="scientific">Lentzea alba</name>
    <dbReference type="NCBI Taxonomy" id="2714351"/>
    <lineage>
        <taxon>Bacteria</taxon>
        <taxon>Bacillati</taxon>
        <taxon>Actinomycetota</taxon>
        <taxon>Actinomycetes</taxon>
        <taxon>Pseudonocardiales</taxon>
        <taxon>Pseudonocardiaceae</taxon>
        <taxon>Lentzea</taxon>
    </lineage>
</organism>
<dbReference type="InterPro" id="IPR002347">
    <property type="entry name" value="SDR_fam"/>
</dbReference>
<dbReference type="RefSeq" id="WP_166046026.1">
    <property type="nucleotide sequence ID" value="NZ_JAAMPJ010000003.1"/>
</dbReference>
<dbReference type="Pfam" id="PF13561">
    <property type="entry name" value="adh_short_C2"/>
    <property type="match status" value="1"/>
</dbReference>